<dbReference type="Proteomes" id="UP000094224">
    <property type="component" value="Unassembled WGS sequence"/>
</dbReference>
<proteinExistence type="predicted"/>
<dbReference type="AlphaFoldDB" id="A0A1E3SYR4"/>
<accession>A0A1E3SYR4</accession>
<comment type="caution">
    <text evidence="1">The sequence shown here is derived from an EMBL/GenBank/DDBJ whole genome shotgun (WGS) entry which is preliminary data.</text>
</comment>
<evidence type="ECO:0000313" key="2">
    <source>
        <dbReference type="Proteomes" id="UP000094224"/>
    </source>
</evidence>
<reference evidence="2" key="1">
    <citation type="submission" date="2016-09" db="EMBL/GenBank/DDBJ databases">
        <authorList>
            <person name="Greninger A.L."/>
            <person name="Jerome K.R."/>
            <person name="Mcnair B."/>
            <person name="Wallis C."/>
            <person name="Fang F."/>
        </authorList>
    </citation>
    <scope>NUCLEOTIDE SEQUENCE [LARGE SCALE GENOMIC DNA]</scope>
    <source>
        <strain evidence="2">BC1_M4</strain>
    </source>
</reference>
<dbReference type="EMBL" id="MIHC01000013">
    <property type="protein sequence ID" value="ODR07306.1"/>
    <property type="molecule type" value="Genomic_DNA"/>
</dbReference>
<dbReference type="RefSeq" id="WP_069400070.1">
    <property type="nucleotide sequence ID" value="NZ_MIHC01000013.1"/>
</dbReference>
<sequence length="156" mass="16617">MAYKLTVAMLAVKDQYGTINQHMAQPVGTLLGPIIPWLSDEDAAHLIAKGLVEEIGPDHPLWEQAQSISIPGGMGAPRAIRYHGEGFDEDRQVKAGPDGTAAPSTLVSECVAKLDQLGVESQASNQTARDALRGAKISFGNEVIAAAVRYRKGRQA</sequence>
<organism evidence="1 2">
    <name type="scientific">Mycobacterium sherrisii</name>
    <dbReference type="NCBI Taxonomy" id="243061"/>
    <lineage>
        <taxon>Bacteria</taxon>
        <taxon>Bacillati</taxon>
        <taxon>Actinomycetota</taxon>
        <taxon>Actinomycetes</taxon>
        <taxon>Mycobacteriales</taxon>
        <taxon>Mycobacteriaceae</taxon>
        <taxon>Mycobacterium</taxon>
        <taxon>Mycobacterium simiae complex</taxon>
    </lineage>
</organism>
<evidence type="ECO:0000313" key="1">
    <source>
        <dbReference type="EMBL" id="ODR07306.1"/>
    </source>
</evidence>
<keyword evidence="2" id="KW-1185">Reference proteome</keyword>
<gene>
    <name evidence="1" type="ORF">BHQ21_09645</name>
</gene>
<name>A0A1E3SYR4_9MYCO</name>
<protein>
    <submittedName>
        <fullName evidence="1">Uncharacterized protein</fullName>
    </submittedName>
</protein>